<dbReference type="EMBL" id="NVUL01000044">
    <property type="protein sequence ID" value="PCI77606.1"/>
    <property type="molecule type" value="Genomic_DNA"/>
</dbReference>
<comment type="similarity">
    <text evidence="2">Belongs to the bacterial PQQ dehydrogenase family.</text>
</comment>
<keyword evidence="3" id="KW-0560">Oxidoreductase</keyword>
<dbReference type="Proteomes" id="UP000218767">
    <property type="component" value="Unassembled WGS sequence"/>
</dbReference>
<dbReference type="PANTHER" id="PTHR32303:SF4">
    <property type="entry name" value="QUINOPROTEIN GLUCOSE DEHYDROGENASE"/>
    <property type="match status" value="1"/>
</dbReference>
<comment type="caution">
    <text evidence="6">The sequence shown here is derived from an EMBL/GenBank/DDBJ whole genome shotgun (WGS) entry which is preliminary data.</text>
</comment>
<accession>A0A2A4X522</accession>
<evidence type="ECO:0000313" key="6">
    <source>
        <dbReference type="EMBL" id="PCI77606.1"/>
    </source>
</evidence>
<evidence type="ECO:0000256" key="3">
    <source>
        <dbReference type="ARBA" id="ARBA00023002"/>
    </source>
</evidence>
<proteinExistence type="inferred from homology"/>
<dbReference type="AlphaFoldDB" id="A0A2A4X522"/>
<dbReference type="InterPro" id="IPR018391">
    <property type="entry name" value="PQQ_b-propeller_rpt"/>
</dbReference>
<feature type="domain" description="Pyrrolo-quinoline quinone repeat" evidence="5">
    <location>
        <begin position="36"/>
        <end position="626"/>
    </location>
</feature>
<gene>
    <name evidence="6" type="ORF">COB20_07790</name>
</gene>
<evidence type="ECO:0000313" key="7">
    <source>
        <dbReference type="Proteomes" id="UP000218767"/>
    </source>
</evidence>
<dbReference type="GO" id="GO:0008876">
    <property type="term" value="F:quinoprotein glucose dehydrogenase activity"/>
    <property type="evidence" value="ECO:0007669"/>
    <property type="project" value="TreeGrafter"/>
</dbReference>
<reference evidence="7" key="1">
    <citation type="submission" date="2017-08" db="EMBL/GenBank/DDBJ databases">
        <title>A dynamic microbial community with high functional redundancy inhabits the cold, oxic subseafloor aquifer.</title>
        <authorList>
            <person name="Tully B.J."/>
            <person name="Wheat C.G."/>
            <person name="Glazer B.T."/>
            <person name="Huber J.A."/>
        </authorList>
    </citation>
    <scope>NUCLEOTIDE SEQUENCE [LARGE SCALE GENOMIC DNA]</scope>
</reference>
<keyword evidence="4" id="KW-0732">Signal</keyword>
<name>A0A2A4X522_9GAMM</name>
<sequence length="646" mass="70243">MIIIKRLISPLITVGALVCAPLVLSQTGTSVDQGDWPYYHGSETSLRYSPLDQINAENVADLEIAWRFSTENFGPSADFVNPSTPLEVDGVLYANIASTRNVVALDATTGQVLWLWRSQEGDRFDHAPRKGSGRGVAFWSDGDNSRVIDVTPGYQLVSLDAETGIPDPTFGENGIVDLYLGLRNADDPRYPYPDIGLSAPPLVMNDVIVVGAAHRTGGRPRSKFNTKGDIRGFDVHTGELLWTFHTIPELGEVGFETWLDEGVEFTGNSGVWAPISGDSELGIVYLPVEDPTGDYYGGDRPGANLFSSGLVALDVKTGERKWHYQFIHHDIWDWDVPSAPLITDLPNGRKVVMSVTKQSWVYAFDRVTGEPIWPIVEQAVPAGDVPGEWYAPTQPFPTHPAPFDRQGFGEDDLIDFTPELRAMALEAIKDFRLSPTIFTPPSLADAPDGTRGLLSLPSSTGGSNWEGSALDPETGILYVPSRTQLQVLALAKNEESDIDLSQGFGVRVPRIQGLDVVKPPYGRITAIDMNSGDHLWMIANADTPDRIKNHALLEGVDLPRTGVPTRSGIFVTKSLLFQAEGTGAAGASPIFRAINKETGEIVAEIDLPFNQTGLPFTYEHEGKQYVAMFMGGAGNPAELVAFALPD</sequence>
<evidence type="ECO:0000256" key="1">
    <source>
        <dbReference type="ARBA" id="ARBA00001931"/>
    </source>
</evidence>
<dbReference type="SMART" id="SM00564">
    <property type="entry name" value="PQQ"/>
    <property type="match status" value="4"/>
</dbReference>
<dbReference type="InterPro" id="IPR011047">
    <property type="entry name" value="Quinoprotein_ADH-like_sf"/>
</dbReference>
<dbReference type="PANTHER" id="PTHR32303">
    <property type="entry name" value="QUINOPROTEIN ALCOHOL DEHYDROGENASE (CYTOCHROME C)"/>
    <property type="match status" value="1"/>
</dbReference>
<feature type="chain" id="PRO_5012652934" evidence="4">
    <location>
        <begin position="26"/>
        <end position="646"/>
    </location>
</feature>
<protein>
    <submittedName>
        <fullName evidence="6">Quinoprotein glucose dehydrogenase</fullName>
    </submittedName>
</protein>
<dbReference type="InterPro" id="IPR002372">
    <property type="entry name" value="PQQ_rpt_dom"/>
</dbReference>
<evidence type="ECO:0000259" key="5">
    <source>
        <dbReference type="Pfam" id="PF01011"/>
    </source>
</evidence>
<feature type="signal peptide" evidence="4">
    <location>
        <begin position="1"/>
        <end position="25"/>
    </location>
</feature>
<organism evidence="6 7">
    <name type="scientific">SAR86 cluster bacterium</name>
    <dbReference type="NCBI Taxonomy" id="2030880"/>
    <lineage>
        <taxon>Bacteria</taxon>
        <taxon>Pseudomonadati</taxon>
        <taxon>Pseudomonadota</taxon>
        <taxon>Gammaproteobacteria</taxon>
        <taxon>SAR86 cluster</taxon>
    </lineage>
</organism>
<dbReference type="SUPFAM" id="SSF50998">
    <property type="entry name" value="Quinoprotein alcohol dehydrogenase-like"/>
    <property type="match status" value="1"/>
</dbReference>
<evidence type="ECO:0000256" key="2">
    <source>
        <dbReference type="ARBA" id="ARBA00008156"/>
    </source>
</evidence>
<comment type="cofactor">
    <cofactor evidence="1">
        <name>pyrroloquinoline quinone</name>
        <dbReference type="ChEBI" id="CHEBI:58442"/>
    </cofactor>
</comment>
<dbReference type="Gene3D" id="2.140.10.10">
    <property type="entry name" value="Quinoprotein alcohol dehydrogenase-like superfamily"/>
    <property type="match status" value="2"/>
</dbReference>
<dbReference type="Pfam" id="PF01011">
    <property type="entry name" value="PQQ"/>
    <property type="match status" value="1"/>
</dbReference>
<evidence type="ECO:0000256" key="4">
    <source>
        <dbReference type="SAM" id="SignalP"/>
    </source>
</evidence>